<gene>
    <name evidence="1" type="primary">Acey_s0145.g2509</name>
    <name evidence="1" type="ORF">Y032_0145g2509</name>
</gene>
<evidence type="ECO:0000313" key="1">
    <source>
        <dbReference type="EMBL" id="EYB96964.1"/>
    </source>
</evidence>
<reference evidence="2" key="1">
    <citation type="journal article" date="2015" name="Nat. Genet.">
        <title>The genome and transcriptome of the zoonotic hookworm Ancylostoma ceylanicum identify infection-specific gene families.</title>
        <authorList>
            <person name="Schwarz E.M."/>
            <person name="Hu Y."/>
            <person name="Antoshechkin I."/>
            <person name="Miller M.M."/>
            <person name="Sternberg P.W."/>
            <person name="Aroian R.V."/>
        </authorList>
    </citation>
    <scope>NUCLEOTIDE SEQUENCE</scope>
    <source>
        <strain evidence="2">HY135</strain>
    </source>
</reference>
<dbReference type="AlphaFoldDB" id="A0A016T2Z1"/>
<keyword evidence="2" id="KW-1185">Reference proteome</keyword>
<proteinExistence type="predicted"/>
<sequence>MTNDLKPEIIKSNRAAWSAYNTIKPSVSEIKNQRLRAELFNSTVIPALCYGSETRTLTKAMDAQLKTTQASIERHMGGSTLRRQRCEKLHNSDIRSLSIVTDAHEYENHSKHR</sequence>
<name>A0A016T2Z1_9BILA</name>
<organism evidence="1 2">
    <name type="scientific">Ancylostoma ceylanicum</name>
    <dbReference type="NCBI Taxonomy" id="53326"/>
    <lineage>
        <taxon>Eukaryota</taxon>
        <taxon>Metazoa</taxon>
        <taxon>Ecdysozoa</taxon>
        <taxon>Nematoda</taxon>
        <taxon>Chromadorea</taxon>
        <taxon>Rhabditida</taxon>
        <taxon>Rhabditina</taxon>
        <taxon>Rhabditomorpha</taxon>
        <taxon>Strongyloidea</taxon>
        <taxon>Ancylostomatidae</taxon>
        <taxon>Ancylostomatinae</taxon>
        <taxon>Ancylostoma</taxon>
    </lineage>
</organism>
<dbReference type="Proteomes" id="UP000024635">
    <property type="component" value="Unassembled WGS sequence"/>
</dbReference>
<evidence type="ECO:0000313" key="2">
    <source>
        <dbReference type="Proteomes" id="UP000024635"/>
    </source>
</evidence>
<comment type="caution">
    <text evidence="1">The sequence shown here is derived from an EMBL/GenBank/DDBJ whole genome shotgun (WGS) entry which is preliminary data.</text>
</comment>
<protein>
    <submittedName>
        <fullName evidence="1">Uncharacterized protein</fullName>
    </submittedName>
</protein>
<accession>A0A016T2Z1</accession>
<dbReference type="EMBL" id="JARK01001481">
    <property type="protein sequence ID" value="EYB96964.1"/>
    <property type="molecule type" value="Genomic_DNA"/>
</dbReference>